<dbReference type="Proteomes" id="UP000691718">
    <property type="component" value="Unassembled WGS sequence"/>
</dbReference>
<evidence type="ECO:0000313" key="2">
    <source>
        <dbReference type="Proteomes" id="UP000691718"/>
    </source>
</evidence>
<dbReference type="AlphaFoldDB" id="A0A8S3W2X9"/>
<dbReference type="OrthoDB" id="10057240at2759"/>
<reference evidence="1" key="1">
    <citation type="submission" date="2021-04" db="EMBL/GenBank/DDBJ databases">
        <authorList>
            <person name="Tunstrom K."/>
        </authorList>
    </citation>
    <scope>NUCLEOTIDE SEQUENCE</scope>
</reference>
<proteinExistence type="predicted"/>
<keyword evidence="2" id="KW-1185">Reference proteome</keyword>
<dbReference type="GO" id="GO:0043565">
    <property type="term" value="F:sequence-specific DNA binding"/>
    <property type="evidence" value="ECO:0007669"/>
    <property type="project" value="TreeGrafter"/>
</dbReference>
<sequence>MATSRKFGKQLSLNEIIEELAQNDDDDIPESITIMPPENCNAEVTDEDSGDEDLVSLQNLPGSQLRAAAEVQYGNSCDDWESDDDLSLAEVNKRRRQNFENVLPHPKPRFFKDRIRFHLLYQYLLLQQMLQL</sequence>
<dbReference type="EMBL" id="CAJQZP010000088">
    <property type="protein sequence ID" value="CAG4937867.1"/>
    <property type="molecule type" value="Genomic_DNA"/>
</dbReference>
<evidence type="ECO:0000313" key="1">
    <source>
        <dbReference type="EMBL" id="CAG4937867.1"/>
    </source>
</evidence>
<dbReference type="PANTHER" id="PTHR47055:SF3">
    <property type="entry name" value="PHORBOL-ESTER_DAG-TYPE DOMAIN-CONTAINING PROTEIN"/>
    <property type="match status" value="1"/>
</dbReference>
<accession>A0A8S3W2X9</accession>
<comment type="caution">
    <text evidence="1">The sequence shown here is derived from an EMBL/GenBank/DDBJ whole genome shotgun (WGS) entry which is preliminary data.</text>
</comment>
<protein>
    <submittedName>
        <fullName evidence="1">(apollo) hypothetical protein</fullName>
    </submittedName>
</protein>
<dbReference type="PANTHER" id="PTHR47055">
    <property type="entry name" value="DDE_TNP_1_7 DOMAIN-CONTAINING PROTEIN"/>
    <property type="match status" value="1"/>
</dbReference>
<organism evidence="1 2">
    <name type="scientific">Parnassius apollo</name>
    <name type="common">Apollo butterfly</name>
    <name type="synonym">Papilio apollo</name>
    <dbReference type="NCBI Taxonomy" id="110799"/>
    <lineage>
        <taxon>Eukaryota</taxon>
        <taxon>Metazoa</taxon>
        <taxon>Ecdysozoa</taxon>
        <taxon>Arthropoda</taxon>
        <taxon>Hexapoda</taxon>
        <taxon>Insecta</taxon>
        <taxon>Pterygota</taxon>
        <taxon>Neoptera</taxon>
        <taxon>Endopterygota</taxon>
        <taxon>Lepidoptera</taxon>
        <taxon>Glossata</taxon>
        <taxon>Ditrysia</taxon>
        <taxon>Papilionoidea</taxon>
        <taxon>Papilionidae</taxon>
        <taxon>Parnassiinae</taxon>
        <taxon>Parnassini</taxon>
        <taxon>Parnassius</taxon>
        <taxon>Parnassius</taxon>
    </lineage>
</organism>
<gene>
    <name evidence="1" type="ORF">PAPOLLO_LOCUS1511</name>
</gene>
<dbReference type="InterPro" id="IPR052638">
    <property type="entry name" value="PiggyBac_TE-derived"/>
</dbReference>
<name>A0A8S3W2X9_PARAO</name>